<keyword evidence="6" id="KW-0695">RNA-directed DNA polymerase</keyword>
<dbReference type="GO" id="GO:0003964">
    <property type="term" value="F:RNA-directed DNA polymerase activity"/>
    <property type="evidence" value="ECO:0007669"/>
    <property type="project" value="UniProtKB-KW"/>
</dbReference>
<evidence type="ECO:0000313" key="8">
    <source>
        <dbReference type="Proteomes" id="UP001152795"/>
    </source>
</evidence>
<protein>
    <submittedName>
        <fullName evidence="7">Uncharacterized protein</fullName>
    </submittedName>
</protein>
<keyword evidence="5" id="KW-0378">Hydrolase</keyword>
<dbReference type="EMBL" id="CACRXK020012345">
    <property type="protein sequence ID" value="CAB4023154.1"/>
    <property type="molecule type" value="Genomic_DNA"/>
</dbReference>
<evidence type="ECO:0000256" key="2">
    <source>
        <dbReference type="ARBA" id="ARBA00022695"/>
    </source>
</evidence>
<keyword evidence="2" id="KW-0548">Nucleotidyltransferase</keyword>
<evidence type="ECO:0000256" key="6">
    <source>
        <dbReference type="ARBA" id="ARBA00022918"/>
    </source>
</evidence>
<feature type="non-terminal residue" evidence="7">
    <location>
        <position position="273"/>
    </location>
</feature>
<keyword evidence="8" id="KW-1185">Reference proteome</keyword>
<evidence type="ECO:0000256" key="4">
    <source>
        <dbReference type="ARBA" id="ARBA00022759"/>
    </source>
</evidence>
<dbReference type="FunFam" id="3.10.20.370:FF:000003">
    <property type="entry name" value="Transposon Tf2-6 polyprotein"/>
    <property type="match status" value="1"/>
</dbReference>
<gene>
    <name evidence="7" type="ORF">PACLA_8A065414</name>
</gene>
<evidence type="ECO:0000256" key="3">
    <source>
        <dbReference type="ARBA" id="ARBA00022722"/>
    </source>
</evidence>
<dbReference type="GO" id="GO:0016787">
    <property type="term" value="F:hydrolase activity"/>
    <property type="evidence" value="ECO:0007669"/>
    <property type="project" value="UniProtKB-KW"/>
</dbReference>
<organism evidence="7 8">
    <name type="scientific">Paramuricea clavata</name>
    <name type="common">Red gorgonian</name>
    <name type="synonym">Violescent sea-whip</name>
    <dbReference type="NCBI Taxonomy" id="317549"/>
    <lineage>
        <taxon>Eukaryota</taxon>
        <taxon>Metazoa</taxon>
        <taxon>Cnidaria</taxon>
        <taxon>Anthozoa</taxon>
        <taxon>Octocorallia</taxon>
        <taxon>Malacalcyonacea</taxon>
        <taxon>Plexauridae</taxon>
        <taxon>Paramuricea</taxon>
    </lineage>
</organism>
<dbReference type="InterPro" id="IPR041373">
    <property type="entry name" value="RT_RNaseH"/>
</dbReference>
<dbReference type="PANTHER" id="PTHR46888">
    <property type="entry name" value="ZINC KNUCKLE DOMAINCONTAINING PROTEIN-RELATED"/>
    <property type="match status" value="1"/>
</dbReference>
<name>A0A7D9L1Q7_PARCT</name>
<dbReference type="CDD" id="cd09274">
    <property type="entry name" value="RNase_HI_RT_Ty3"/>
    <property type="match status" value="1"/>
</dbReference>
<feature type="non-terminal residue" evidence="7">
    <location>
        <position position="1"/>
    </location>
</feature>
<dbReference type="GO" id="GO:0004519">
    <property type="term" value="F:endonuclease activity"/>
    <property type="evidence" value="ECO:0007669"/>
    <property type="project" value="UniProtKB-KW"/>
</dbReference>
<dbReference type="Gene3D" id="3.10.20.370">
    <property type="match status" value="1"/>
</dbReference>
<dbReference type="Proteomes" id="UP001152795">
    <property type="component" value="Unassembled WGS sequence"/>
</dbReference>
<evidence type="ECO:0000313" key="7">
    <source>
        <dbReference type="EMBL" id="CAB4023154.1"/>
    </source>
</evidence>
<reference evidence="7" key="1">
    <citation type="submission" date="2020-04" db="EMBL/GenBank/DDBJ databases">
        <authorList>
            <person name="Alioto T."/>
            <person name="Alioto T."/>
            <person name="Gomez Garrido J."/>
        </authorList>
    </citation>
    <scope>NUCLEOTIDE SEQUENCE</scope>
    <source>
        <strain evidence="7">A484AB</strain>
    </source>
</reference>
<proteinExistence type="predicted"/>
<sequence>EIELQKLQLESQNKSSDHSTPYFDVTKHIRMVPPFQEREVDKYFLHFEKVAKNCNWPKESWTMLLQSVLLGKAREIFSQLTVEDSGEYDTVKRLILKGYELVPEAYRQKFHILGKSSNKTFVEFAQEKAQLFDRWCTSENVENKYDRLPNQLKAMLQRAPVLSAPDFSRPFKLAVDASDIAAGAVLLQEDDDGIDHPVAYFSRKFNHHQRNYSTVEKECLALILALQHFDVYVSSAGVPIEVFSDHNPLVFIHRMKDKNQRLLRWSLILSEYN</sequence>
<dbReference type="OrthoDB" id="8057740at2759"/>
<keyword evidence="4" id="KW-0255">Endonuclease</keyword>
<dbReference type="AlphaFoldDB" id="A0A7D9L1Q7"/>
<keyword evidence="3" id="KW-0540">Nuclease</keyword>
<comment type="caution">
    <text evidence="7">The sequence shown here is derived from an EMBL/GenBank/DDBJ whole genome shotgun (WGS) entry which is preliminary data.</text>
</comment>
<dbReference type="PANTHER" id="PTHR46888:SF13">
    <property type="entry name" value="RIBONUCLEASE H"/>
    <property type="match status" value="1"/>
</dbReference>
<evidence type="ECO:0000256" key="5">
    <source>
        <dbReference type="ARBA" id="ARBA00022801"/>
    </source>
</evidence>
<dbReference type="Pfam" id="PF17917">
    <property type="entry name" value="RT_RNaseH"/>
    <property type="match status" value="1"/>
</dbReference>
<evidence type="ECO:0000256" key="1">
    <source>
        <dbReference type="ARBA" id="ARBA00022679"/>
    </source>
</evidence>
<dbReference type="SUPFAM" id="SSF47353">
    <property type="entry name" value="Retrovirus capsid dimerization domain-like"/>
    <property type="match status" value="1"/>
</dbReference>
<keyword evidence="1" id="KW-0808">Transferase</keyword>
<dbReference type="InterPro" id="IPR043502">
    <property type="entry name" value="DNA/RNA_pol_sf"/>
</dbReference>
<accession>A0A7D9L1Q7</accession>
<dbReference type="SUPFAM" id="SSF56672">
    <property type="entry name" value="DNA/RNA polymerases"/>
    <property type="match status" value="1"/>
</dbReference>